<dbReference type="InterPro" id="IPR002104">
    <property type="entry name" value="Integrase_catalytic"/>
</dbReference>
<protein>
    <submittedName>
        <fullName evidence="6">Tyrosine-type recombinase/integrase</fullName>
    </submittedName>
</protein>
<dbReference type="PROSITE" id="PS51898">
    <property type="entry name" value="TYR_RECOMBINASE"/>
    <property type="match status" value="1"/>
</dbReference>
<dbReference type="Gene3D" id="3.30.160.390">
    <property type="entry name" value="Integrase, DNA-binding domain"/>
    <property type="match status" value="1"/>
</dbReference>
<dbReference type="InterPro" id="IPR013762">
    <property type="entry name" value="Integrase-like_cat_sf"/>
</dbReference>
<sequence length="421" mass="48782">MALSDSWLRANNGRDREGVLEKADQDGLSVRISAKGKIKFQIRFRFAGKNQRCDIGTYPLMGLADARREAQRFRAELEQGKDPRIVKVLERSQQDGELNQTLEKLFNDWYQAFAINAKKGHHGILRSFQLHVFPKLGRLPFSELTVHHWLNILEPLAKGTAKVPGKPQIADRILVNSKQFYKWAKKRHLCENNVLADISASQDLQVKDRINTRHLNDDEIRLMLEACEQSRMEPKNAMFVELLLFYGCRPMELREAKRSDFDFEAMVWTVPAERHKMGASTGKPLLRPIIPEIVPLLNQLMALSDSEYLVTNRDSDKCLSRSAIIALPVNIIQWVRKNKSIEMEHWSIYALRKTCRSNMSTLCAPHIAEIILGHKLPGDWGTYDHYHYLPEQAEAYTAWWNRIQRIRNPELYQNVVEMKRG</sequence>
<dbReference type="InterPro" id="IPR025166">
    <property type="entry name" value="Integrase_DNA_bind_dom"/>
</dbReference>
<dbReference type="InterPro" id="IPR011010">
    <property type="entry name" value="DNA_brk_join_enz"/>
</dbReference>
<evidence type="ECO:0000313" key="7">
    <source>
        <dbReference type="Proteomes" id="UP001589813"/>
    </source>
</evidence>
<dbReference type="Gene3D" id="1.10.150.130">
    <property type="match status" value="1"/>
</dbReference>
<dbReference type="PROSITE" id="PS00019">
    <property type="entry name" value="ACTININ_1"/>
    <property type="match status" value="1"/>
</dbReference>
<keyword evidence="2" id="KW-0229">DNA integration</keyword>
<evidence type="ECO:0000313" key="6">
    <source>
        <dbReference type="EMBL" id="MFC0047750.1"/>
    </source>
</evidence>
<name>A0ABV6BA49_9GAMM</name>
<dbReference type="CDD" id="cd00801">
    <property type="entry name" value="INT_P4_C"/>
    <property type="match status" value="1"/>
</dbReference>
<dbReference type="InterPro" id="IPR053876">
    <property type="entry name" value="Phage_int_M"/>
</dbReference>
<keyword evidence="3" id="KW-0238">DNA-binding</keyword>
<keyword evidence="7" id="KW-1185">Reference proteome</keyword>
<accession>A0ABV6BA49</accession>
<evidence type="ECO:0000256" key="2">
    <source>
        <dbReference type="ARBA" id="ARBA00022908"/>
    </source>
</evidence>
<reference evidence="6 7" key="1">
    <citation type="submission" date="2024-09" db="EMBL/GenBank/DDBJ databases">
        <authorList>
            <person name="Sun Q."/>
            <person name="Mori K."/>
        </authorList>
    </citation>
    <scope>NUCLEOTIDE SEQUENCE [LARGE SCALE GENOMIC DNA]</scope>
    <source>
        <strain evidence="6 7">KCTC 23315</strain>
    </source>
</reference>
<feature type="domain" description="Tyr recombinase" evidence="5">
    <location>
        <begin position="210"/>
        <end position="397"/>
    </location>
</feature>
<dbReference type="Pfam" id="PF13356">
    <property type="entry name" value="Arm-DNA-bind_3"/>
    <property type="match status" value="1"/>
</dbReference>
<evidence type="ECO:0000256" key="4">
    <source>
        <dbReference type="ARBA" id="ARBA00023172"/>
    </source>
</evidence>
<dbReference type="Proteomes" id="UP001589813">
    <property type="component" value="Unassembled WGS sequence"/>
</dbReference>
<dbReference type="Pfam" id="PF00589">
    <property type="entry name" value="Phage_integrase"/>
    <property type="match status" value="1"/>
</dbReference>
<evidence type="ECO:0000256" key="3">
    <source>
        <dbReference type="ARBA" id="ARBA00023125"/>
    </source>
</evidence>
<dbReference type="Pfam" id="PF22022">
    <property type="entry name" value="Phage_int_M"/>
    <property type="match status" value="1"/>
</dbReference>
<dbReference type="PANTHER" id="PTHR30629">
    <property type="entry name" value="PROPHAGE INTEGRASE"/>
    <property type="match status" value="1"/>
</dbReference>
<evidence type="ECO:0000256" key="1">
    <source>
        <dbReference type="ARBA" id="ARBA00008857"/>
    </source>
</evidence>
<evidence type="ECO:0000259" key="5">
    <source>
        <dbReference type="PROSITE" id="PS51898"/>
    </source>
</evidence>
<dbReference type="EMBL" id="JBHLXP010000001">
    <property type="protein sequence ID" value="MFC0047750.1"/>
    <property type="molecule type" value="Genomic_DNA"/>
</dbReference>
<dbReference type="InterPro" id="IPR050808">
    <property type="entry name" value="Phage_Integrase"/>
</dbReference>
<dbReference type="InterPro" id="IPR001589">
    <property type="entry name" value="Actinin_actin-bd_CS"/>
</dbReference>
<dbReference type="Gene3D" id="1.10.443.10">
    <property type="entry name" value="Intergrase catalytic core"/>
    <property type="match status" value="1"/>
</dbReference>
<comment type="caution">
    <text evidence="6">The sequence shown here is derived from an EMBL/GenBank/DDBJ whole genome shotgun (WGS) entry which is preliminary data.</text>
</comment>
<organism evidence="6 7">
    <name type="scientific">Rheinheimera tilapiae</name>
    <dbReference type="NCBI Taxonomy" id="875043"/>
    <lineage>
        <taxon>Bacteria</taxon>
        <taxon>Pseudomonadati</taxon>
        <taxon>Pseudomonadota</taxon>
        <taxon>Gammaproteobacteria</taxon>
        <taxon>Chromatiales</taxon>
        <taxon>Chromatiaceae</taxon>
        <taxon>Rheinheimera</taxon>
    </lineage>
</organism>
<proteinExistence type="inferred from homology"/>
<dbReference type="SUPFAM" id="SSF56349">
    <property type="entry name" value="DNA breaking-rejoining enzymes"/>
    <property type="match status" value="1"/>
</dbReference>
<dbReference type="InterPro" id="IPR038488">
    <property type="entry name" value="Integrase_DNA-bd_sf"/>
</dbReference>
<dbReference type="PANTHER" id="PTHR30629:SF2">
    <property type="entry name" value="PROPHAGE INTEGRASE INTS-RELATED"/>
    <property type="match status" value="1"/>
</dbReference>
<comment type="similarity">
    <text evidence="1">Belongs to the 'phage' integrase family.</text>
</comment>
<dbReference type="RefSeq" id="WP_377241291.1">
    <property type="nucleotide sequence ID" value="NZ_JBHLXP010000001.1"/>
</dbReference>
<keyword evidence="4" id="KW-0233">DNA recombination</keyword>
<gene>
    <name evidence="6" type="ORF">ACFFJP_05580</name>
</gene>
<dbReference type="InterPro" id="IPR010998">
    <property type="entry name" value="Integrase_recombinase_N"/>
</dbReference>